<evidence type="ECO:0008006" key="3">
    <source>
        <dbReference type="Google" id="ProtNLM"/>
    </source>
</evidence>
<proteinExistence type="predicted"/>
<dbReference type="EMBL" id="BMHB01000001">
    <property type="protein sequence ID" value="GGI15713.1"/>
    <property type="molecule type" value="Genomic_DNA"/>
</dbReference>
<keyword evidence="2" id="KW-1185">Reference proteome</keyword>
<evidence type="ECO:0000313" key="1">
    <source>
        <dbReference type="EMBL" id="GGI15713.1"/>
    </source>
</evidence>
<protein>
    <recommendedName>
        <fullName evidence="3">YtkA-like domain-containing protein</fullName>
    </recommendedName>
</protein>
<gene>
    <name evidence="1" type="ORF">GCM10007380_29400</name>
</gene>
<sequence length="269" mass="30330">MKKLMLILSTITLIGLSGCGNNGHHTESNHHGMNHEKKEKEKQTKVSFTFNQNPKSGENSELVIKVKDSEGKTIKDFEVEHEKLMHLIVVSNDLSYFDHIHPEYKGDGLFTITPNFPSGGKYTLYADFVPKDSAKTVKTKTIQVLGSERSPVVLKEDQHQTKVVAGKEISFKTDELTTNKDITLSFTIKDEKSKKPIRNLQPYLGAIGHVVAISEDTKNYLHVHPMNEDSTGPEAKFMTSFPKSGMYKIWGQFQQNGQKFTVDFTVKVK</sequence>
<comment type="caution">
    <text evidence="1">The sequence shown here is derived from an EMBL/GenBank/DDBJ whole genome shotgun (WGS) entry which is preliminary data.</text>
</comment>
<evidence type="ECO:0000313" key="2">
    <source>
        <dbReference type="Proteomes" id="UP000626244"/>
    </source>
</evidence>
<dbReference type="RefSeq" id="WP_087999639.1">
    <property type="nucleotide sequence ID" value="NZ_BMHB01000001.1"/>
</dbReference>
<dbReference type="OrthoDB" id="128043at2"/>
<name>A0A8J3AL80_9BACI</name>
<accession>A0A8J3AL80</accession>
<organism evidence="1 2">
    <name type="scientific">Gottfriedia solisilvae</name>
    <dbReference type="NCBI Taxonomy" id="1516104"/>
    <lineage>
        <taxon>Bacteria</taxon>
        <taxon>Bacillati</taxon>
        <taxon>Bacillota</taxon>
        <taxon>Bacilli</taxon>
        <taxon>Bacillales</taxon>
        <taxon>Bacillaceae</taxon>
        <taxon>Gottfriedia</taxon>
    </lineage>
</organism>
<dbReference type="PROSITE" id="PS51257">
    <property type="entry name" value="PROKAR_LIPOPROTEIN"/>
    <property type="match status" value="1"/>
</dbReference>
<dbReference type="Proteomes" id="UP000626244">
    <property type="component" value="Unassembled WGS sequence"/>
</dbReference>
<reference evidence="2" key="1">
    <citation type="journal article" date="2019" name="Int. J. Syst. Evol. Microbiol.">
        <title>The Global Catalogue of Microorganisms (GCM) 10K type strain sequencing project: providing services to taxonomists for standard genome sequencing and annotation.</title>
        <authorList>
            <consortium name="The Broad Institute Genomics Platform"/>
            <consortium name="The Broad Institute Genome Sequencing Center for Infectious Disease"/>
            <person name="Wu L."/>
            <person name="Ma J."/>
        </authorList>
    </citation>
    <scope>NUCLEOTIDE SEQUENCE [LARGE SCALE GENOMIC DNA]</scope>
    <source>
        <strain evidence="2">CGMCC 1.14993</strain>
    </source>
</reference>
<dbReference type="AlphaFoldDB" id="A0A8J3AL80"/>